<accession>A0A081B2A8</accession>
<dbReference type="Proteomes" id="UP000028582">
    <property type="component" value="Unassembled WGS sequence"/>
</dbReference>
<name>A0A081B2A8_PHYNI</name>
<dbReference type="AlphaFoldDB" id="A0A081B2A8"/>
<organism evidence="2 3">
    <name type="scientific">Phytophthora nicotianae P1976</name>
    <dbReference type="NCBI Taxonomy" id="1317066"/>
    <lineage>
        <taxon>Eukaryota</taxon>
        <taxon>Sar</taxon>
        <taxon>Stramenopiles</taxon>
        <taxon>Oomycota</taxon>
        <taxon>Peronosporomycetes</taxon>
        <taxon>Peronosporales</taxon>
        <taxon>Peronosporaceae</taxon>
        <taxon>Phytophthora</taxon>
    </lineage>
</organism>
<feature type="region of interest" description="Disordered" evidence="1">
    <location>
        <begin position="67"/>
        <end position="87"/>
    </location>
</feature>
<protein>
    <submittedName>
        <fullName evidence="2">Uncharacterized protein</fullName>
    </submittedName>
</protein>
<proteinExistence type="predicted"/>
<evidence type="ECO:0000313" key="3">
    <source>
        <dbReference type="Proteomes" id="UP000028582"/>
    </source>
</evidence>
<reference evidence="2 3" key="1">
    <citation type="submission" date="2013-11" db="EMBL/GenBank/DDBJ databases">
        <title>The Genome Sequence of Phytophthora parasitica P1976.</title>
        <authorList>
            <consortium name="The Broad Institute Genomics Platform"/>
            <person name="Russ C."/>
            <person name="Tyler B."/>
            <person name="Panabieres F."/>
            <person name="Shan W."/>
            <person name="Tripathy S."/>
            <person name="Grunwald N."/>
            <person name="Machado M."/>
            <person name="Johnson C.S."/>
            <person name="Walker B."/>
            <person name="Young S."/>
            <person name="Zeng Q."/>
            <person name="Gargeya S."/>
            <person name="Fitzgerald M."/>
            <person name="Haas B."/>
            <person name="Abouelleil A."/>
            <person name="Allen A.W."/>
            <person name="Alvarado L."/>
            <person name="Arachchi H.M."/>
            <person name="Berlin A.M."/>
            <person name="Chapman S.B."/>
            <person name="Gainer-Dewar J."/>
            <person name="Goldberg J."/>
            <person name="Griggs A."/>
            <person name="Gujja S."/>
            <person name="Hansen M."/>
            <person name="Howarth C."/>
            <person name="Imamovic A."/>
            <person name="Ireland A."/>
            <person name="Larimer J."/>
            <person name="McCowan C."/>
            <person name="Murphy C."/>
            <person name="Pearson M."/>
            <person name="Poon T.W."/>
            <person name="Priest M."/>
            <person name="Roberts A."/>
            <person name="Saif S."/>
            <person name="Shea T."/>
            <person name="Sisk P."/>
            <person name="Sykes S."/>
            <person name="Wortman J."/>
            <person name="Nusbaum C."/>
            <person name="Birren B."/>
        </authorList>
    </citation>
    <scope>NUCLEOTIDE SEQUENCE [LARGE SCALE GENOMIC DNA]</scope>
    <source>
        <strain evidence="2 3">P1976</strain>
    </source>
</reference>
<evidence type="ECO:0000256" key="1">
    <source>
        <dbReference type="SAM" id="MobiDB-lite"/>
    </source>
</evidence>
<gene>
    <name evidence="2" type="ORF">F444_01005</name>
</gene>
<dbReference type="EMBL" id="ANJA01000186">
    <property type="protein sequence ID" value="ETO85269.1"/>
    <property type="molecule type" value="Genomic_DNA"/>
</dbReference>
<comment type="caution">
    <text evidence="2">The sequence shown here is derived from an EMBL/GenBank/DDBJ whole genome shotgun (WGS) entry which is preliminary data.</text>
</comment>
<evidence type="ECO:0000313" key="2">
    <source>
        <dbReference type="EMBL" id="ETO85269.1"/>
    </source>
</evidence>
<sequence length="87" mass="10081">MPNGSILKTKMLFRLNSFRLRPARASTDREAEHNRDLRKQRQVTIVNLSETARGRATSDVTDNFRNLHRQTSDNNSGATWAIYPRPR</sequence>